<comment type="caution">
    <text evidence="2">The sequence shown here is derived from an EMBL/GenBank/DDBJ whole genome shotgun (WGS) entry which is preliminary data.</text>
</comment>
<dbReference type="AlphaFoldDB" id="A0ABD2N858"/>
<protein>
    <submittedName>
        <fullName evidence="2">Uncharacterized protein</fullName>
    </submittedName>
</protein>
<reference evidence="2 3" key="1">
    <citation type="journal article" date="2021" name="BMC Biol.">
        <title>Horizontally acquired antibacterial genes associated with adaptive radiation of ladybird beetles.</title>
        <authorList>
            <person name="Li H.S."/>
            <person name="Tang X.F."/>
            <person name="Huang Y.H."/>
            <person name="Xu Z.Y."/>
            <person name="Chen M.L."/>
            <person name="Du X.Y."/>
            <person name="Qiu B.Y."/>
            <person name="Chen P.T."/>
            <person name="Zhang W."/>
            <person name="Slipinski A."/>
            <person name="Escalona H.E."/>
            <person name="Waterhouse R.M."/>
            <person name="Zwick A."/>
            <person name="Pang H."/>
        </authorList>
    </citation>
    <scope>NUCLEOTIDE SEQUENCE [LARGE SCALE GENOMIC DNA]</scope>
    <source>
        <strain evidence="2">SYSU2018</strain>
    </source>
</reference>
<gene>
    <name evidence="2" type="ORF">HHI36_019550</name>
</gene>
<proteinExistence type="predicted"/>
<dbReference type="EMBL" id="JABFTP020000083">
    <property type="protein sequence ID" value="KAL3274764.1"/>
    <property type="molecule type" value="Genomic_DNA"/>
</dbReference>
<evidence type="ECO:0000256" key="1">
    <source>
        <dbReference type="SAM" id="SignalP"/>
    </source>
</evidence>
<dbReference type="Proteomes" id="UP001516400">
    <property type="component" value="Unassembled WGS sequence"/>
</dbReference>
<evidence type="ECO:0000313" key="2">
    <source>
        <dbReference type="EMBL" id="KAL3274764.1"/>
    </source>
</evidence>
<accession>A0ABD2N858</accession>
<organism evidence="2 3">
    <name type="scientific">Cryptolaemus montrouzieri</name>
    <dbReference type="NCBI Taxonomy" id="559131"/>
    <lineage>
        <taxon>Eukaryota</taxon>
        <taxon>Metazoa</taxon>
        <taxon>Ecdysozoa</taxon>
        <taxon>Arthropoda</taxon>
        <taxon>Hexapoda</taxon>
        <taxon>Insecta</taxon>
        <taxon>Pterygota</taxon>
        <taxon>Neoptera</taxon>
        <taxon>Endopterygota</taxon>
        <taxon>Coleoptera</taxon>
        <taxon>Polyphaga</taxon>
        <taxon>Cucujiformia</taxon>
        <taxon>Coccinelloidea</taxon>
        <taxon>Coccinellidae</taxon>
        <taxon>Scymninae</taxon>
        <taxon>Scymnini</taxon>
        <taxon>Cryptolaemus</taxon>
    </lineage>
</organism>
<evidence type="ECO:0000313" key="3">
    <source>
        <dbReference type="Proteomes" id="UP001516400"/>
    </source>
</evidence>
<feature type="signal peptide" evidence="1">
    <location>
        <begin position="1"/>
        <end position="21"/>
    </location>
</feature>
<feature type="chain" id="PRO_5044799987" evidence="1">
    <location>
        <begin position="22"/>
        <end position="183"/>
    </location>
</feature>
<keyword evidence="3" id="KW-1185">Reference proteome</keyword>
<keyword evidence="1" id="KW-0732">Signal</keyword>
<sequence length="183" mass="21440">MATIMKKIVVILVVLVFSVYSEDSKCPKPEELENKESYCYRIHVDILDRVYETSQSLINLAKKKFKMEVIEDEKVPEKCEYYQCILQELHFLNSKKFPMYEIIKTWIEEHVVLSQGVELLNRLNLCNDALSNSTVAELRFRGDLTMEKFSSDTENDVNRKCDMDAEFLRCLSLQNGCPVFKYP</sequence>
<name>A0ABD2N858_9CUCU</name>